<protein>
    <submittedName>
        <fullName evidence="1">Uncharacterized protein</fullName>
    </submittedName>
</protein>
<keyword evidence="2" id="KW-1185">Reference proteome</keyword>
<comment type="caution">
    <text evidence="1">The sequence shown here is derived from an EMBL/GenBank/DDBJ whole genome shotgun (WGS) entry which is preliminary data.</text>
</comment>
<dbReference type="AlphaFoldDB" id="A0A5N5QJP0"/>
<evidence type="ECO:0000313" key="1">
    <source>
        <dbReference type="EMBL" id="KAB5591844.1"/>
    </source>
</evidence>
<reference evidence="1 2" key="1">
    <citation type="journal article" date="2019" name="Fungal Biol. Biotechnol.">
        <title>Draft genome sequence of fastidious pathogen Ceratobasidium theobromae, which causes vascular-streak dieback in Theobroma cacao.</title>
        <authorList>
            <person name="Ali S.S."/>
            <person name="Asman A."/>
            <person name="Shao J."/>
            <person name="Firmansyah A.P."/>
            <person name="Susilo A.W."/>
            <person name="Rosmana A."/>
            <person name="McMahon P."/>
            <person name="Junaid M."/>
            <person name="Guest D."/>
            <person name="Kheng T.Y."/>
            <person name="Meinhardt L.W."/>
            <person name="Bailey B.A."/>
        </authorList>
    </citation>
    <scope>NUCLEOTIDE SEQUENCE [LARGE SCALE GENOMIC DNA]</scope>
    <source>
        <strain evidence="1 2">CT2</strain>
    </source>
</reference>
<name>A0A5N5QJP0_9AGAM</name>
<evidence type="ECO:0000313" key="2">
    <source>
        <dbReference type="Proteomes" id="UP000383932"/>
    </source>
</evidence>
<dbReference type="EMBL" id="SSOP01000086">
    <property type="protein sequence ID" value="KAB5591844.1"/>
    <property type="molecule type" value="Genomic_DNA"/>
</dbReference>
<dbReference type="Proteomes" id="UP000383932">
    <property type="component" value="Unassembled WGS sequence"/>
</dbReference>
<proteinExistence type="predicted"/>
<sequence>MASSNFSVVDNLARTATFWEVVGVAFYFPQGSAPETWIKESNSILQEYRYIRITPSYDEDHVSGMVLSRVAPQTRPSTVDYGIHPWSFPRTYNPKTETFTEQAVSHTNLAFALEKPANYPTLMDEPIGEHNRNYAQLKLLEILKDGGIFFYPIPDDILVRMEGKVAEEEGASIETHTTHPPVDA</sequence>
<gene>
    <name evidence="1" type="ORF">CTheo_4709</name>
</gene>
<accession>A0A5N5QJP0</accession>
<organism evidence="1 2">
    <name type="scientific">Ceratobasidium theobromae</name>
    <dbReference type="NCBI Taxonomy" id="1582974"/>
    <lineage>
        <taxon>Eukaryota</taxon>
        <taxon>Fungi</taxon>
        <taxon>Dikarya</taxon>
        <taxon>Basidiomycota</taxon>
        <taxon>Agaricomycotina</taxon>
        <taxon>Agaricomycetes</taxon>
        <taxon>Cantharellales</taxon>
        <taxon>Ceratobasidiaceae</taxon>
        <taxon>Ceratobasidium</taxon>
    </lineage>
</organism>